<feature type="signal peptide" evidence="1">
    <location>
        <begin position="1"/>
        <end position="19"/>
    </location>
</feature>
<keyword evidence="3" id="KW-1185">Reference proteome</keyword>
<reference evidence="2 3" key="1">
    <citation type="submission" date="2014-11" db="EMBL/GenBank/DDBJ databases">
        <title>Draft Genome Sequence of Vibrio piscirenalis strains CECT 8603T and CECT 8604, two marine Gammaproteobacterium isolated from cultured gilthead sea bream (Sparus aurata).</title>
        <authorList>
            <person name="Arahal D.R."/>
            <person name="Rodrigo-Torres L."/>
            <person name="Lucena T."/>
            <person name="Pujalte M.J."/>
        </authorList>
    </citation>
    <scope>NUCLEOTIDE SEQUENCE [LARGE SCALE GENOMIC DNA]</scope>
    <source>
        <strain evidence="2 3">DCR 1-4-2</strain>
    </source>
</reference>
<dbReference type="EMBL" id="JTKH01000027">
    <property type="protein sequence ID" value="KII75245.1"/>
    <property type="molecule type" value="Genomic_DNA"/>
</dbReference>
<evidence type="ECO:0000256" key="1">
    <source>
        <dbReference type="SAM" id="SignalP"/>
    </source>
</evidence>
<accession>A0A0C2NU09</accession>
<proteinExistence type="predicted"/>
<sequence>MKSLTFVLTALLSSSIAYAEQKLPQIINCAEAHQLPDGNYSISMEIMVKDGKAEVEHLFVDDGSKTESEIPKSELQGFTGCIIPLISSEKVDFEE</sequence>
<keyword evidence="1" id="KW-0732">Signal</keyword>
<dbReference type="AlphaFoldDB" id="A0A0C2NU09"/>
<comment type="caution">
    <text evidence="2">The sequence shown here is derived from an EMBL/GenBank/DDBJ whole genome shotgun (WGS) entry which is preliminary data.</text>
</comment>
<gene>
    <name evidence="2" type="ORF">OJ16_19495</name>
</gene>
<evidence type="ECO:0000313" key="3">
    <source>
        <dbReference type="Proteomes" id="UP000031672"/>
    </source>
</evidence>
<feature type="chain" id="PRO_5009758875" evidence="1">
    <location>
        <begin position="20"/>
        <end position="95"/>
    </location>
</feature>
<dbReference type="Proteomes" id="UP000031672">
    <property type="component" value="Unassembled WGS sequence"/>
</dbReference>
<accession>A0A0C2NFV1</accession>
<dbReference type="RefSeq" id="WP_040993222.1">
    <property type="nucleotide sequence ID" value="NZ_JTKH01000027.1"/>
</dbReference>
<name>A0A0C2NU09_9VIBR</name>
<organism evidence="2 3">
    <name type="scientific">Vibrio renipiscarius</name>
    <dbReference type="NCBI Taxonomy" id="1461322"/>
    <lineage>
        <taxon>Bacteria</taxon>
        <taxon>Pseudomonadati</taxon>
        <taxon>Pseudomonadota</taxon>
        <taxon>Gammaproteobacteria</taxon>
        <taxon>Vibrionales</taxon>
        <taxon>Vibrionaceae</taxon>
        <taxon>Vibrio</taxon>
    </lineage>
</organism>
<evidence type="ECO:0000313" key="2">
    <source>
        <dbReference type="EMBL" id="KII75245.1"/>
    </source>
</evidence>
<protein>
    <submittedName>
        <fullName evidence="2">Uncharacterized protein</fullName>
    </submittedName>
</protein>
<dbReference type="OrthoDB" id="9965662at2"/>